<dbReference type="InterPro" id="IPR018280">
    <property type="entry name" value="Ribosomal_uS3_CS"/>
</dbReference>
<gene>
    <name evidence="10" type="primary">rps3</name>
</gene>
<protein>
    <recommendedName>
        <fullName evidence="6">Small ribosomal subunit protein uS3m</fullName>
    </recommendedName>
    <alternativeName>
        <fullName evidence="7">Ribosomal protein S3, mitochondrial</fullName>
    </alternativeName>
</protein>
<dbReference type="PANTHER" id="PTHR35928">
    <property type="entry name" value="RIBOSOMAL PROTEIN S3, MITOCHONDRIAL"/>
    <property type="match status" value="1"/>
</dbReference>
<dbReference type="Pfam" id="PF00189">
    <property type="entry name" value="Ribosomal_S3_C"/>
    <property type="match status" value="1"/>
</dbReference>
<dbReference type="GO" id="GO:0006412">
    <property type="term" value="P:translation"/>
    <property type="evidence" value="ECO:0007669"/>
    <property type="project" value="InterPro"/>
</dbReference>
<evidence type="ECO:0000256" key="5">
    <source>
        <dbReference type="ARBA" id="ARBA00023274"/>
    </source>
</evidence>
<reference evidence="10" key="1">
    <citation type="journal article" date="2019" name="PeerJ">
        <title>The inflated mitochondrial genomes of siphonous green algae reflect processes driving expansion of noncoding DNA and proliferation of introns.</title>
        <authorList>
            <person name="Repetti S.I."/>
            <person name="Jackson C.J."/>
            <person name="Judd L.M."/>
            <person name="Wick R.R."/>
            <person name="Holt K.E."/>
            <person name="Verbruggen H."/>
        </authorList>
    </citation>
    <scope>NUCLEOTIDE SEQUENCE</scope>
    <source>
        <strain evidence="10">SAG6.99</strain>
    </source>
</reference>
<dbReference type="EMBL" id="MN514984">
    <property type="protein sequence ID" value="QGQ62007.1"/>
    <property type="molecule type" value="Genomic_DNA"/>
</dbReference>
<evidence type="ECO:0000256" key="8">
    <source>
        <dbReference type="RuleBase" id="RU003624"/>
    </source>
</evidence>
<evidence type="ECO:0000256" key="3">
    <source>
        <dbReference type="ARBA" id="ARBA00022980"/>
    </source>
</evidence>
<evidence type="ECO:0000313" key="10">
    <source>
        <dbReference type="EMBL" id="QGQ62007.1"/>
    </source>
</evidence>
<dbReference type="SUPFAM" id="SSF54814">
    <property type="entry name" value="Prokaryotic type KH domain (KH-domain type II)"/>
    <property type="match status" value="1"/>
</dbReference>
<feature type="domain" description="Small ribosomal subunit protein uS3 C-terminal" evidence="9">
    <location>
        <begin position="616"/>
        <end position="701"/>
    </location>
</feature>
<evidence type="ECO:0000256" key="1">
    <source>
        <dbReference type="ARBA" id="ARBA00004173"/>
    </source>
</evidence>
<dbReference type="RefSeq" id="YP_009720795.1">
    <property type="nucleotide sequence ID" value="NC_045361.1"/>
</dbReference>
<name>A0A650BXD9_9CHLO</name>
<keyword evidence="3 8" id="KW-0689">Ribosomal protein</keyword>
<comment type="similarity">
    <text evidence="2 8">Belongs to the universal ribosomal protein uS3 family.</text>
</comment>
<evidence type="ECO:0000256" key="4">
    <source>
        <dbReference type="ARBA" id="ARBA00023128"/>
    </source>
</evidence>
<dbReference type="GO" id="GO:0003723">
    <property type="term" value="F:RNA binding"/>
    <property type="evidence" value="ECO:0007669"/>
    <property type="project" value="InterPro"/>
</dbReference>
<dbReference type="PANTHER" id="PTHR35928:SF2">
    <property type="entry name" value="SMALL RIBOSOMAL SUBUNIT PROTEIN US3M"/>
    <property type="match status" value="1"/>
</dbReference>
<evidence type="ECO:0000256" key="6">
    <source>
        <dbReference type="ARBA" id="ARBA00035157"/>
    </source>
</evidence>
<dbReference type="PROSITE" id="PS00548">
    <property type="entry name" value="RIBOSOMAL_S3"/>
    <property type="match status" value="1"/>
</dbReference>
<evidence type="ECO:0000259" key="9">
    <source>
        <dbReference type="Pfam" id="PF00189"/>
    </source>
</evidence>
<keyword evidence="5 8" id="KW-0687">Ribonucleoprotein</keyword>
<geneLocation type="mitochondrion" evidence="10"/>
<dbReference type="InterPro" id="IPR009019">
    <property type="entry name" value="KH_sf_prok-type"/>
</dbReference>
<proteinExistence type="inferred from homology"/>
<dbReference type="AlphaFoldDB" id="A0A650BXD9"/>
<evidence type="ECO:0000256" key="2">
    <source>
        <dbReference type="ARBA" id="ARBA00010761"/>
    </source>
</evidence>
<dbReference type="SUPFAM" id="SSF54821">
    <property type="entry name" value="Ribosomal protein S3 C-terminal domain"/>
    <property type="match status" value="1"/>
</dbReference>
<comment type="subcellular location">
    <subcellularLocation>
        <location evidence="1">Mitochondrion</location>
    </subcellularLocation>
</comment>
<dbReference type="Gene3D" id="3.30.1140.32">
    <property type="entry name" value="Ribosomal protein S3, C-terminal domain"/>
    <property type="match status" value="1"/>
</dbReference>
<sequence>MGQKVNPISNRLRINREFDSYWFSDFYYFYKDLKIRQYINRILKHTRGPSGRLMIQNLQKKTILNLFLCMPKQSMSLAKSLRLKRKLKNYYKKKDPNIDVLRAFDVPTPRIGQPIVKQKKLFLENIRFQKHYMPILSFFLTEFRKSTTSRRCDHLAASDLCGVECPSGDFKALRASAKRKDTLQRCADKIIGGRAQKYLEYRKLLINQGGLRFVRFEKAEEAQGIVNLGEAPASSWQRFIVNPRKARLVIGSALRSTYSQSGHLLSEKSHRSVTTSSFYPKVLRKDTPSRDLASLALRLRTTSAPRIAGYAKYEGASCDSCLDLNSIFASAQRLAIYINKASSRRRSRVSAPSQVACYSVRSEQHLKKNSKTGGSVDDLSRNRGNCSINPPSGSLAKGHLGSAKTVLCVGRKTCFNAMRPISGRATLDKFSYNNLKGLKTSASIRMDSTMVQLHVRWLLATYYSCKRSSSWPSAKLLQYGHSAHRRYALFEDLLSAISGPDPMLSMLSSHCVIQSFMKMNASRFVRFEKAEEARGELVTYKAQALRPSRPLPPKAHLYHIETQLFQQSCPTGSLAEQARSLGLDQHTMIGPSYTYIIPIKYSISGYSALFLADEIVQLIQQNRPFRQIWDKMIENIHRLKHIKIKGLRISCAGRTSKKAAKAKIISEKFGRTSLHVFSAEIDFALKTANTRFGTIGVKVWLAWERSSSRAKRFPYA</sequence>
<dbReference type="GO" id="GO:1990904">
    <property type="term" value="C:ribonucleoprotein complex"/>
    <property type="evidence" value="ECO:0007669"/>
    <property type="project" value="UniProtKB-KW"/>
</dbReference>
<dbReference type="GO" id="GO:0005739">
    <property type="term" value="C:mitochondrion"/>
    <property type="evidence" value="ECO:0007669"/>
    <property type="project" value="UniProtKB-SubCell"/>
</dbReference>
<dbReference type="GO" id="GO:0005840">
    <property type="term" value="C:ribosome"/>
    <property type="evidence" value="ECO:0007669"/>
    <property type="project" value="UniProtKB-KW"/>
</dbReference>
<dbReference type="GO" id="GO:0003735">
    <property type="term" value="F:structural constituent of ribosome"/>
    <property type="evidence" value="ECO:0007669"/>
    <property type="project" value="InterPro"/>
</dbReference>
<organism evidence="10">
    <name type="scientific">Ostreobium quekettii</name>
    <dbReference type="NCBI Taxonomy" id="121088"/>
    <lineage>
        <taxon>Eukaryota</taxon>
        <taxon>Viridiplantae</taxon>
        <taxon>Chlorophyta</taxon>
        <taxon>core chlorophytes</taxon>
        <taxon>Ulvophyceae</taxon>
        <taxon>TCBD clade</taxon>
        <taxon>Bryopsidales</taxon>
        <taxon>Ostreobineae</taxon>
        <taxon>Ostreobiaceae</taxon>
        <taxon>Ostreobium</taxon>
    </lineage>
</organism>
<keyword evidence="4 10" id="KW-0496">Mitochondrion</keyword>
<evidence type="ECO:0000256" key="7">
    <source>
        <dbReference type="ARBA" id="ARBA00035414"/>
    </source>
</evidence>
<accession>A0A650BXD9</accession>
<dbReference type="InterPro" id="IPR036419">
    <property type="entry name" value="Ribosomal_S3_C_sf"/>
</dbReference>
<dbReference type="InterPro" id="IPR001351">
    <property type="entry name" value="Ribosomal_uS3_C"/>
</dbReference>
<dbReference type="InterPro" id="IPR044954">
    <property type="entry name" value="Ribosomal_uS3m_plant"/>
</dbReference>
<dbReference type="GeneID" id="42903399"/>